<dbReference type="FunFam" id="2.60.40.1120:FF:000019">
    <property type="entry name" value="Carboxypeptidase D"/>
    <property type="match status" value="1"/>
</dbReference>
<dbReference type="PROSITE" id="PS52035">
    <property type="entry name" value="PEPTIDASE_M14"/>
    <property type="match status" value="1"/>
</dbReference>
<dbReference type="Proteomes" id="UP000035681">
    <property type="component" value="Unplaced"/>
</dbReference>
<comment type="cofactor">
    <cofactor evidence="1">
        <name>Zn(2+)</name>
        <dbReference type="ChEBI" id="CHEBI:29105"/>
    </cofactor>
</comment>
<dbReference type="InterPro" id="IPR050753">
    <property type="entry name" value="Peptidase_M14_domain"/>
</dbReference>
<dbReference type="InterPro" id="IPR000834">
    <property type="entry name" value="Peptidase_M14"/>
</dbReference>
<evidence type="ECO:0000256" key="6">
    <source>
        <dbReference type="ARBA" id="ARBA00022801"/>
    </source>
</evidence>
<keyword evidence="12" id="KW-1185">Reference proteome</keyword>
<evidence type="ECO:0000256" key="8">
    <source>
        <dbReference type="ARBA" id="ARBA00023180"/>
    </source>
</evidence>
<evidence type="ECO:0000256" key="4">
    <source>
        <dbReference type="ARBA" id="ARBA00022670"/>
    </source>
</evidence>
<keyword evidence="10" id="KW-0732">Signal</keyword>
<dbReference type="PANTHER" id="PTHR11532:SF93">
    <property type="entry name" value="CARBOXYPEPTIDASE E"/>
    <property type="match status" value="1"/>
</dbReference>
<evidence type="ECO:0000256" key="2">
    <source>
        <dbReference type="ARBA" id="ARBA00005988"/>
    </source>
</evidence>
<accession>A0A0K0ESB4</accession>
<keyword evidence="8" id="KW-0325">Glycoprotein</keyword>
<dbReference type="InterPro" id="IPR008969">
    <property type="entry name" value="CarboxyPept-like_regulatory"/>
</dbReference>
<keyword evidence="3" id="KW-0121">Carboxypeptidase</keyword>
<feature type="active site" description="Proton donor/acceptor" evidence="9">
    <location>
        <position position="327"/>
    </location>
</feature>
<keyword evidence="7" id="KW-0862">Zinc</keyword>
<proteinExistence type="inferred from homology"/>
<feature type="signal peptide" evidence="10">
    <location>
        <begin position="1"/>
        <end position="24"/>
    </location>
</feature>
<evidence type="ECO:0000313" key="14">
    <source>
        <dbReference type="WBParaSite" id="TCONS_00016454.p1"/>
    </source>
</evidence>
<evidence type="ECO:0000256" key="5">
    <source>
        <dbReference type="ARBA" id="ARBA00022723"/>
    </source>
</evidence>
<dbReference type="SUPFAM" id="SSF53187">
    <property type="entry name" value="Zn-dependent exopeptidases"/>
    <property type="match status" value="1"/>
</dbReference>
<protein>
    <submittedName>
        <fullName evidence="13 14">Peptidase_M14 domain-containing protein</fullName>
    </submittedName>
</protein>
<sequence>MRQRYPMYLLATTIFFLLIGVGDCNPNPKEKQWTKYHSTKELEEKLVEIHEKCQNYTVVYVIGKSVQGRDLSVIEFSTTPGKHVAYKPEIKLIGNMHGNEVIGRELLLRLADYLCDAIINNKDNIRKFVESANLHILPSMNPDGFEIALGTSPKERAWLTGRGNANGKDLNRNFPDLDKIFFNMEKIESEIAYPKFDHLLELFSSDNDVEPEVKAVGDWTLGIPFVLSANFHEGDLVANYPFDESVVEGISHTSKTPDDETFKYLARVYASNHKTMAQHGRPSCDGTPENKFSDQGGITNGAKWYSVSGGMQDFNYLATNDMEITIEMSCDKFPDSKELPKYWDDNKKALIEFLWAVHTGVKGIVMDKETQLPISEATIVVRNLSIVSPENNGLIKHPVTSWSTGDYYRLLTPGSYEIICIAEGYETKNVQVNITNEVKDSAMIVDFEMTPLSDEKFLSQYMGEMIPVELIQNDDLPIENDFNLNLSKELGEENFINNNSDY</sequence>
<dbReference type="Pfam" id="PF00246">
    <property type="entry name" value="Peptidase_M14"/>
    <property type="match status" value="1"/>
</dbReference>
<dbReference type="GO" id="GO:0008270">
    <property type="term" value="F:zinc ion binding"/>
    <property type="evidence" value="ECO:0007669"/>
    <property type="project" value="InterPro"/>
</dbReference>
<dbReference type="GO" id="GO:0016485">
    <property type="term" value="P:protein processing"/>
    <property type="evidence" value="ECO:0007669"/>
    <property type="project" value="TreeGrafter"/>
</dbReference>
<organism evidence="13">
    <name type="scientific">Strongyloides stercoralis</name>
    <name type="common">Threadworm</name>
    <dbReference type="NCBI Taxonomy" id="6248"/>
    <lineage>
        <taxon>Eukaryota</taxon>
        <taxon>Metazoa</taxon>
        <taxon>Ecdysozoa</taxon>
        <taxon>Nematoda</taxon>
        <taxon>Chromadorea</taxon>
        <taxon>Rhabditida</taxon>
        <taxon>Tylenchina</taxon>
        <taxon>Panagrolaimomorpha</taxon>
        <taxon>Strongyloidoidea</taxon>
        <taxon>Strongyloididae</taxon>
        <taxon>Strongyloides</taxon>
    </lineage>
</organism>
<dbReference type="PANTHER" id="PTHR11532">
    <property type="entry name" value="PROTEASE M14 CARBOXYPEPTIDASE"/>
    <property type="match status" value="1"/>
</dbReference>
<keyword evidence="5" id="KW-0479">Metal-binding</keyword>
<evidence type="ECO:0000259" key="11">
    <source>
        <dbReference type="PROSITE" id="PS52035"/>
    </source>
</evidence>
<reference evidence="13" key="1">
    <citation type="submission" date="2015-08" db="UniProtKB">
        <authorList>
            <consortium name="WormBaseParasite"/>
        </authorList>
    </citation>
    <scope>IDENTIFICATION</scope>
</reference>
<dbReference type="GO" id="GO:0006518">
    <property type="term" value="P:peptide metabolic process"/>
    <property type="evidence" value="ECO:0007669"/>
    <property type="project" value="TreeGrafter"/>
</dbReference>
<evidence type="ECO:0000256" key="10">
    <source>
        <dbReference type="SAM" id="SignalP"/>
    </source>
</evidence>
<evidence type="ECO:0000256" key="7">
    <source>
        <dbReference type="ARBA" id="ARBA00022833"/>
    </source>
</evidence>
<dbReference type="Gene3D" id="2.60.40.1120">
    <property type="entry name" value="Carboxypeptidase-like, regulatory domain"/>
    <property type="match status" value="1"/>
</dbReference>
<name>A0A0K0ESB4_STRER</name>
<keyword evidence="4" id="KW-0645">Protease</keyword>
<dbReference type="GO" id="GO:0005615">
    <property type="term" value="C:extracellular space"/>
    <property type="evidence" value="ECO:0007669"/>
    <property type="project" value="TreeGrafter"/>
</dbReference>
<evidence type="ECO:0000256" key="9">
    <source>
        <dbReference type="PROSITE-ProRule" id="PRU01379"/>
    </source>
</evidence>
<feature type="chain" id="PRO_5005328796" evidence="10">
    <location>
        <begin position="25"/>
        <end position="502"/>
    </location>
</feature>
<evidence type="ECO:0000256" key="1">
    <source>
        <dbReference type="ARBA" id="ARBA00001947"/>
    </source>
</evidence>
<dbReference type="GO" id="GO:0004181">
    <property type="term" value="F:metallocarboxypeptidase activity"/>
    <property type="evidence" value="ECO:0007669"/>
    <property type="project" value="InterPro"/>
</dbReference>
<dbReference type="STRING" id="6248.A0A0K0ESB4"/>
<dbReference type="FunFam" id="3.40.630.10:FF:000020">
    <property type="entry name" value="Carboxypeptidase D"/>
    <property type="match status" value="1"/>
</dbReference>
<evidence type="ECO:0000313" key="13">
    <source>
        <dbReference type="WBParaSite" id="SSTP_0001234300.1"/>
    </source>
</evidence>
<dbReference type="PROSITE" id="PS00132">
    <property type="entry name" value="CARBOXYPEPT_ZN_1"/>
    <property type="match status" value="1"/>
</dbReference>
<comment type="similarity">
    <text evidence="2 9">Belongs to the peptidase M14 family.</text>
</comment>
<dbReference type="Gene3D" id="3.40.630.10">
    <property type="entry name" value="Zn peptidases"/>
    <property type="match status" value="1"/>
</dbReference>
<keyword evidence="6" id="KW-0378">Hydrolase</keyword>
<dbReference type="SMART" id="SM00631">
    <property type="entry name" value="Zn_pept"/>
    <property type="match status" value="1"/>
</dbReference>
<evidence type="ECO:0000313" key="12">
    <source>
        <dbReference type="Proteomes" id="UP000035681"/>
    </source>
</evidence>
<dbReference type="WBParaSite" id="SSTP_0001234300.1">
    <property type="protein sequence ID" value="SSTP_0001234300.1"/>
    <property type="gene ID" value="SSTP_0001234300"/>
</dbReference>
<dbReference type="SUPFAM" id="SSF49464">
    <property type="entry name" value="Carboxypeptidase regulatory domain-like"/>
    <property type="match status" value="1"/>
</dbReference>
<feature type="domain" description="Peptidase M14" evidence="11">
    <location>
        <begin position="35"/>
        <end position="357"/>
    </location>
</feature>
<dbReference type="InterPro" id="IPR057246">
    <property type="entry name" value="CARBOXYPEPT_ZN_1"/>
</dbReference>
<evidence type="ECO:0000256" key="3">
    <source>
        <dbReference type="ARBA" id="ARBA00022645"/>
    </source>
</evidence>
<dbReference type="CDD" id="cd03858">
    <property type="entry name" value="M14_CP_N-E_like"/>
    <property type="match status" value="1"/>
</dbReference>
<dbReference type="CDD" id="cd11308">
    <property type="entry name" value="Peptidase_M14NE-CP-C_like"/>
    <property type="match status" value="1"/>
</dbReference>
<dbReference type="WBParaSite" id="TCONS_00016454.p1">
    <property type="protein sequence ID" value="TCONS_00016454.p1"/>
    <property type="gene ID" value="XLOC_011055"/>
</dbReference>
<dbReference type="AlphaFoldDB" id="A0A0K0ESB4"/>
<dbReference type="PRINTS" id="PR00765">
    <property type="entry name" value="CRBOXYPTASEA"/>
</dbReference>